<name>A0A2K9N8N1_9PROT</name>
<dbReference type="RefSeq" id="WP_102111232.1">
    <property type="nucleotide sequence ID" value="NZ_CP025611.1"/>
</dbReference>
<reference evidence="2 3" key="1">
    <citation type="submission" date="2017-12" db="EMBL/GenBank/DDBJ databases">
        <title>Genomes of bacteria within cyanobacterial aggregates.</title>
        <authorList>
            <person name="Cai H."/>
        </authorList>
    </citation>
    <scope>NUCLEOTIDE SEQUENCE [LARGE SCALE GENOMIC DNA]</scope>
    <source>
        <strain evidence="2 3">TH16</strain>
    </source>
</reference>
<feature type="region of interest" description="Disordered" evidence="1">
    <location>
        <begin position="207"/>
        <end position="302"/>
    </location>
</feature>
<dbReference type="EMBL" id="CP025611">
    <property type="protein sequence ID" value="AUN29503.1"/>
    <property type="molecule type" value="Genomic_DNA"/>
</dbReference>
<dbReference type="OrthoDB" id="7365448at2"/>
<dbReference type="AlphaFoldDB" id="A0A2K9N8N1"/>
<organism evidence="2 3">
    <name type="scientific">Niveispirillum cyanobacteriorum</name>
    <dbReference type="NCBI Taxonomy" id="1612173"/>
    <lineage>
        <taxon>Bacteria</taxon>
        <taxon>Pseudomonadati</taxon>
        <taxon>Pseudomonadota</taxon>
        <taxon>Alphaproteobacteria</taxon>
        <taxon>Rhodospirillales</taxon>
        <taxon>Azospirillaceae</taxon>
        <taxon>Niveispirillum</taxon>
    </lineage>
</organism>
<evidence type="ECO:0000256" key="1">
    <source>
        <dbReference type="SAM" id="MobiDB-lite"/>
    </source>
</evidence>
<sequence length="354" mass="38846">MSLSHNPYDTDHPTLTPQEQAEAWWRGSSDLHTKPFTEDVGFAPDEHLTEGYTSRKVTDVAWAKIAFHIAAGRKIKEITAEYGVSRTTIWRALQRSHNLRRRIAEERALLRREAESRFVSLRTLVVDSIYHAVASGDMRATLWAADRLGLGGDLLQPAEKKPKPGYARIPSGWFSPDDADAIRLDPLTAPSAEDPTLAAELPDLSAPSAQADPLASSSPLSSSSRRKPGPRGQTPDPSTDQEDAEDPIPNPTPSTADAMGQSGDYAPDHPPELRFAPPRPPARAKAACPPMPRNPAAPFRPAARRCRPAPRLLVWILHETQTVLDNLPTAPGLTNTVWAERPRWLSWAPKPGIL</sequence>
<evidence type="ECO:0000313" key="2">
    <source>
        <dbReference type="EMBL" id="AUN29503.1"/>
    </source>
</evidence>
<feature type="compositionally biased region" description="Low complexity" evidence="1">
    <location>
        <begin position="207"/>
        <end position="223"/>
    </location>
</feature>
<feature type="region of interest" description="Disordered" evidence="1">
    <location>
        <begin position="1"/>
        <end position="24"/>
    </location>
</feature>
<evidence type="ECO:0008006" key="4">
    <source>
        <dbReference type="Google" id="ProtNLM"/>
    </source>
</evidence>
<protein>
    <recommendedName>
        <fullName evidence="4">Resolvase HTH domain-containing protein</fullName>
    </recommendedName>
</protein>
<proteinExistence type="predicted"/>
<gene>
    <name evidence="2" type="ORF">C0V82_04095</name>
</gene>
<keyword evidence="3" id="KW-1185">Reference proteome</keyword>
<evidence type="ECO:0000313" key="3">
    <source>
        <dbReference type="Proteomes" id="UP000234752"/>
    </source>
</evidence>
<feature type="compositionally biased region" description="Polar residues" evidence="1">
    <location>
        <begin position="1"/>
        <end position="19"/>
    </location>
</feature>
<dbReference type="KEGG" id="ncb:C0V82_04095"/>
<dbReference type="Proteomes" id="UP000234752">
    <property type="component" value="Chromosome eg_1"/>
</dbReference>
<accession>A0A2K9N8N1</accession>